<accession>A0A8S5R6W1</accession>
<proteinExistence type="predicted"/>
<sequence>MLYIDKNQSVVIAKDAYYDLATIDSIPVMPTTIEIKSSV</sequence>
<dbReference type="EMBL" id="BK015829">
    <property type="protein sequence ID" value="DAE27150.1"/>
    <property type="molecule type" value="Genomic_DNA"/>
</dbReference>
<name>A0A8S5R6W1_9VIRU</name>
<evidence type="ECO:0000313" key="1">
    <source>
        <dbReference type="EMBL" id="DAE27150.1"/>
    </source>
</evidence>
<reference evidence="1" key="1">
    <citation type="journal article" date="2021" name="Proc. Natl. Acad. Sci. U.S.A.">
        <title>A Catalog of Tens of Thousands of Viruses from Human Metagenomes Reveals Hidden Associations with Chronic Diseases.</title>
        <authorList>
            <person name="Tisza M.J."/>
            <person name="Buck C.B."/>
        </authorList>
    </citation>
    <scope>NUCLEOTIDE SEQUENCE</scope>
    <source>
        <strain evidence="1">CtnRj46</strain>
    </source>
</reference>
<organism evidence="1">
    <name type="scientific">virus sp. ctnRj46</name>
    <dbReference type="NCBI Taxonomy" id="2826814"/>
    <lineage>
        <taxon>Viruses</taxon>
    </lineage>
</organism>
<protein>
    <submittedName>
        <fullName evidence="1">Uncharacterized protein</fullName>
    </submittedName>
</protein>